<reference evidence="3 4" key="1">
    <citation type="submission" date="2021-07" db="EMBL/GenBank/DDBJ databases">
        <title>The Aristolochia fimbriata genome: insights into angiosperm evolution, floral development and chemical biosynthesis.</title>
        <authorList>
            <person name="Jiao Y."/>
        </authorList>
    </citation>
    <scope>NUCLEOTIDE SEQUENCE [LARGE SCALE GENOMIC DNA]</scope>
    <source>
        <strain evidence="3">IBCAS-2021</strain>
        <tissue evidence="3">Leaf</tissue>
    </source>
</reference>
<dbReference type="Gene3D" id="3.40.50.150">
    <property type="entry name" value="Vaccinia Virus protein VP39"/>
    <property type="match status" value="1"/>
</dbReference>
<evidence type="ECO:0008006" key="5">
    <source>
        <dbReference type="Google" id="ProtNLM"/>
    </source>
</evidence>
<dbReference type="GO" id="GO:0008168">
    <property type="term" value="F:methyltransferase activity"/>
    <property type="evidence" value="ECO:0007669"/>
    <property type="project" value="InterPro"/>
</dbReference>
<sequence>MEADLITEADTAELQSSRAMESIAMNGGLGPESYAQNSSYQESGLAPALAMIEEAIAADMEYMTAHFPAFTSGEPFRIADLGCSVGSNTFVVVGGIIDTILSNLEQYYSPGDSPEFQVFFNDTASNDFNTLVRSPRWQVARYFAAAVPGTFHGRLFPTSSLHFVHSSYAIQWLSRVPAAVVDEKSQAWNKGKIMFLGARAEVLEAFRGQFAMDMDSFLRARAEEVVPGGLMALVFPFSGAHRLSIDHPPPPLILLLLHLLESALSDMVAMGRVEEYEMDCFNLNFYLPTMEEFKALVSRNGSFSIEKMQPLTSSFQMAFDARALSAIVRAFTEWAISTHFGSEIGEEIFDRHCQKIEESSHLVRSCNGLRQELFLLLKRRPT</sequence>
<evidence type="ECO:0000313" key="4">
    <source>
        <dbReference type="Proteomes" id="UP000825729"/>
    </source>
</evidence>
<evidence type="ECO:0000313" key="3">
    <source>
        <dbReference type="EMBL" id="KAG9449038.1"/>
    </source>
</evidence>
<dbReference type="InterPro" id="IPR042086">
    <property type="entry name" value="MeTrfase_capping"/>
</dbReference>
<name>A0AAV7EJU3_ARIFI</name>
<protein>
    <recommendedName>
        <fullName evidence="5">S-adenosylmethionine-dependent methyltransferase</fullName>
    </recommendedName>
</protein>
<dbReference type="AlphaFoldDB" id="A0AAV7EJU3"/>
<keyword evidence="4" id="KW-1185">Reference proteome</keyword>
<dbReference type="InterPro" id="IPR029063">
    <property type="entry name" value="SAM-dependent_MTases_sf"/>
</dbReference>
<evidence type="ECO:0000256" key="1">
    <source>
        <dbReference type="ARBA" id="ARBA00022723"/>
    </source>
</evidence>
<evidence type="ECO:0000256" key="2">
    <source>
        <dbReference type="ARBA" id="ARBA00022842"/>
    </source>
</evidence>
<dbReference type="SUPFAM" id="SSF53335">
    <property type="entry name" value="S-adenosyl-L-methionine-dependent methyltransferases"/>
    <property type="match status" value="1"/>
</dbReference>
<dbReference type="GO" id="GO:0046872">
    <property type="term" value="F:metal ion binding"/>
    <property type="evidence" value="ECO:0007669"/>
    <property type="project" value="UniProtKB-KW"/>
</dbReference>
<organism evidence="3 4">
    <name type="scientific">Aristolochia fimbriata</name>
    <name type="common">White veined hardy Dutchman's pipe vine</name>
    <dbReference type="NCBI Taxonomy" id="158543"/>
    <lineage>
        <taxon>Eukaryota</taxon>
        <taxon>Viridiplantae</taxon>
        <taxon>Streptophyta</taxon>
        <taxon>Embryophyta</taxon>
        <taxon>Tracheophyta</taxon>
        <taxon>Spermatophyta</taxon>
        <taxon>Magnoliopsida</taxon>
        <taxon>Magnoliidae</taxon>
        <taxon>Piperales</taxon>
        <taxon>Aristolochiaceae</taxon>
        <taxon>Aristolochia</taxon>
    </lineage>
</organism>
<dbReference type="Gene3D" id="1.10.1200.270">
    <property type="entry name" value="Methyltransferase, alpha-helical capping domain"/>
    <property type="match status" value="1"/>
</dbReference>
<dbReference type="EMBL" id="JAINDJ010000004">
    <property type="protein sequence ID" value="KAG9449038.1"/>
    <property type="molecule type" value="Genomic_DNA"/>
</dbReference>
<dbReference type="Proteomes" id="UP000825729">
    <property type="component" value="Unassembled WGS sequence"/>
</dbReference>
<dbReference type="InterPro" id="IPR005299">
    <property type="entry name" value="MeTrfase_7"/>
</dbReference>
<dbReference type="Pfam" id="PF03492">
    <property type="entry name" value="Methyltransf_7"/>
    <property type="match status" value="1"/>
</dbReference>
<comment type="caution">
    <text evidence="3">The sequence shown here is derived from an EMBL/GenBank/DDBJ whole genome shotgun (WGS) entry which is preliminary data.</text>
</comment>
<gene>
    <name evidence="3" type="ORF">H6P81_009003</name>
</gene>
<dbReference type="PANTHER" id="PTHR31009">
    <property type="entry name" value="S-ADENOSYL-L-METHIONINE:CARBOXYL METHYLTRANSFERASE FAMILY PROTEIN"/>
    <property type="match status" value="1"/>
</dbReference>
<accession>A0AAV7EJU3</accession>
<keyword evidence="1" id="KW-0479">Metal-binding</keyword>
<keyword evidence="2" id="KW-0460">Magnesium</keyword>
<proteinExistence type="predicted"/>